<comment type="caution">
    <text evidence="8">The sequence shown here is derived from an EMBL/GenBank/DDBJ whole genome shotgun (WGS) entry which is preliminary data.</text>
</comment>
<name>A0A329SC26_9STRA</name>
<accession>A0A329SC26</accession>
<dbReference type="EMBL" id="RCMG01000152">
    <property type="protein sequence ID" value="KAG2861525.1"/>
    <property type="molecule type" value="Genomic_DNA"/>
</dbReference>
<evidence type="ECO:0000313" key="4">
    <source>
        <dbReference type="EMBL" id="KAG2950191.1"/>
    </source>
</evidence>
<organism evidence="8 9">
    <name type="scientific">Phytophthora cactorum</name>
    <dbReference type="NCBI Taxonomy" id="29920"/>
    <lineage>
        <taxon>Eukaryota</taxon>
        <taxon>Sar</taxon>
        <taxon>Stramenopiles</taxon>
        <taxon>Oomycota</taxon>
        <taxon>Peronosporomycetes</taxon>
        <taxon>Peronosporales</taxon>
        <taxon>Peronosporaceae</taxon>
        <taxon>Phytophthora</taxon>
    </lineage>
</organism>
<dbReference type="Proteomes" id="UP000251314">
    <property type="component" value="Unassembled WGS sequence"/>
</dbReference>
<dbReference type="VEuPathDB" id="FungiDB:PC110_g9271"/>
<evidence type="ECO:0000313" key="5">
    <source>
        <dbReference type="EMBL" id="KAG2992747.1"/>
    </source>
</evidence>
<reference evidence="7" key="3">
    <citation type="submission" date="2021-01" db="EMBL/GenBank/DDBJ databases">
        <title>Phytophthora aleatoria, a newly-described species from Pinus radiata is distinct from Phytophthora cactorum isolates based on comparative genomics.</title>
        <authorList>
            <person name="Mcdougal R."/>
            <person name="Panda P."/>
            <person name="Williams N."/>
            <person name="Studholme D.J."/>
        </authorList>
    </citation>
    <scope>NUCLEOTIDE SEQUENCE</scope>
    <source>
        <strain evidence="7">NZFS 3830</strain>
    </source>
</reference>
<proteinExistence type="predicted"/>
<dbReference type="EMBL" id="JAENGZ010000518">
    <property type="protein sequence ID" value="KAG6957896.1"/>
    <property type="molecule type" value="Genomic_DNA"/>
</dbReference>
<dbReference type="Proteomes" id="UP000736787">
    <property type="component" value="Unassembled WGS sequence"/>
</dbReference>
<evidence type="ECO:0000313" key="2">
    <source>
        <dbReference type="EMBL" id="KAG2861525.1"/>
    </source>
</evidence>
<keyword evidence="9" id="KW-1185">Reference proteome</keyword>
<dbReference type="Proteomes" id="UP000688947">
    <property type="component" value="Unassembled WGS sequence"/>
</dbReference>
<evidence type="ECO:0000313" key="7">
    <source>
        <dbReference type="EMBL" id="KAG6957896.1"/>
    </source>
</evidence>
<protein>
    <submittedName>
        <fullName evidence="8">Uncharacterized protein</fullName>
    </submittedName>
</protein>
<dbReference type="AlphaFoldDB" id="A0A329SC26"/>
<dbReference type="EMBL" id="RCML01000082">
    <property type="protein sequence ID" value="KAG2992747.1"/>
    <property type="molecule type" value="Genomic_DNA"/>
</dbReference>
<dbReference type="EMBL" id="RCMV01000123">
    <property type="protein sequence ID" value="KAG3224085.1"/>
    <property type="molecule type" value="Genomic_DNA"/>
</dbReference>
<feature type="region of interest" description="Disordered" evidence="1">
    <location>
        <begin position="44"/>
        <end position="98"/>
    </location>
</feature>
<dbReference type="EMBL" id="RCMK01000075">
    <property type="protein sequence ID" value="KAG2950191.1"/>
    <property type="molecule type" value="Genomic_DNA"/>
</dbReference>
<evidence type="ECO:0000313" key="3">
    <source>
        <dbReference type="EMBL" id="KAG2943941.1"/>
    </source>
</evidence>
<gene>
    <name evidence="7" type="ORF">JG687_00009716</name>
    <name evidence="8" type="ORF">PC110_g9271</name>
    <name evidence="2" type="ORF">PC113_g7078</name>
    <name evidence="3" type="ORF">PC115_g569</name>
    <name evidence="4" type="ORF">PC117_g4652</name>
    <name evidence="5" type="ORF">PC118_g4416</name>
    <name evidence="6" type="ORF">PC129_g5232</name>
</gene>
<dbReference type="EMBL" id="MJFZ01000201">
    <property type="protein sequence ID" value="RAW34417.1"/>
    <property type="molecule type" value="Genomic_DNA"/>
</dbReference>
<dbReference type="Proteomes" id="UP000697107">
    <property type="component" value="Unassembled WGS sequence"/>
</dbReference>
<evidence type="ECO:0000313" key="9">
    <source>
        <dbReference type="Proteomes" id="UP000251314"/>
    </source>
</evidence>
<dbReference type="OrthoDB" id="95816at2759"/>
<evidence type="ECO:0000256" key="1">
    <source>
        <dbReference type="SAM" id="MobiDB-lite"/>
    </source>
</evidence>
<reference evidence="2" key="2">
    <citation type="submission" date="2018-10" db="EMBL/GenBank/DDBJ databases">
        <title>Effector identification in a new, highly contiguous assembly of the strawberry crown rot pathogen Phytophthora cactorum.</title>
        <authorList>
            <person name="Armitage A.D."/>
            <person name="Nellist C.F."/>
            <person name="Bates H."/>
            <person name="Vickerstaff R.J."/>
            <person name="Harrison R.J."/>
        </authorList>
    </citation>
    <scope>NUCLEOTIDE SEQUENCE</scope>
    <source>
        <strain evidence="2">15-7</strain>
        <strain evidence="3">4032</strain>
        <strain evidence="4">4040</strain>
        <strain evidence="5">P415</strain>
        <strain evidence="6">P421</strain>
    </source>
</reference>
<evidence type="ECO:0000313" key="6">
    <source>
        <dbReference type="EMBL" id="KAG3224085.1"/>
    </source>
</evidence>
<sequence length="154" mass="17390">MSMQSLASTAFTSESAVAKEDNPRRLSLFDCIFDVLTMTTVKTDEHRNEGDKDKLQLQVENTADEKRDEPAVVGENKVDVQNPQQDAEAADSSKATAKEAEYARNNWLELRARVENVDPRVFAYQKDPKYLQQCEEAKQRRALAVATSVSPSWH</sequence>
<dbReference type="Proteomes" id="UP000735874">
    <property type="component" value="Unassembled WGS sequence"/>
</dbReference>
<dbReference type="Proteomes" id="UP000760860">
    <property type="component" value="Unassembled WGS sequence"/>
</dbReference>
<evidence type="ECO:0000313" key="8">
    <source>
        <dbReference type="EMBL" id="RAW34417.1"/>
    </source>
</evidence>
<reference evidence="8 9" key="1">
    <citation type="submission" date="2018-01" db="EMBL/GenBank/DDBJ databases">
        <title>Draft genome of the strawberry crown rot pathogen Phytophthora cactorum.</title>
        <authorList>
            <person name="Armitage A.D."/>
            <person name="Lysoe E."/>
            <person name="Nellist C.F."/>
            <person name="Harrison R.J."/>
            <person name="Brurberg M.B."/>
        </authorList>
    </citation>
    <scope>NUCLEOTIDE SEQUENCE [LARGE SCALE GENOMIC DNA]</scope>
    <source>
        <strain evidence="8 9">10300</strain>
    </source>
</reference>
<dbReference type="EMBL" id="RCMI01000006">
    <property type="protein sequence ID" value="KAG2943941.1"/>
    <property type="molecule type" value="Genomic_DNA"/>
</dbReference>
<dbReference type="Proteomes" id="UP000774804">
    <property type="component" value="Unassembled WGS sequence"/>
</dbReference>
<feature type="compositionally biased region" description="Basic and acidic residues" evidence="1">
    <location>
        <begin position="44"/>
        <end position="55"/>
    </location>
</feature>